<comment type="caution">
    <text evidence="2">The sequence shown here is derived from an EMBL/GenBank/DDBJ whole genome shotgun (WGS) entry which is preliminary data.</text>
</comment>
<proteinExistence type="predicted"/>
<keyword evidence="1" id="KW-0812">Transmembrane</keyword>
<keyword evidence="1" id="KW-0472">Membrane</keyword>
<gene>
    <name evidence="2" type="ORF">D915_002914</name>
</gene>
<accession>A0A4E0RCE9</accession>
<evidence type="ECO:0000256" key="1">
    <source>
        <dbReference type="SAM" id="Phobius"/>
    </source>
</evidence>
<organism evidence="2 3">
    <name type="scientific">Fasciola hepatica</name>
    <name type="common">Liver fluke</name>
    <dbReference type="NCBI Taxonomy" id="6192"/>
    <lineage>
        <taxon>Eukaryota</taxon>
        <taxon>Metazoa</taxon>
        <taxon>Spiralia</taxon>
        <taxon>Lophotrochozoa</taxon>
        <taxon>Platyhelminthes</taxon>
        <taxon>Trematoda</taxon>
        <taxon>Digenea</taxon>
        <taxon>Plagiorchiida</taxon>
        <taxon>Echinostomata</taxon>
        <taxon>Echinostomatoidea</taxon>
        <taxon>Fasciolidae</taxon>
        <taxon>Fasciola</taxon>
    </lineage>
</organism>
<keyword evidence="1" id="KW-1133">Transmembrane helix</keyword>
<evidence type="ECO:0000313" key="3">
    <source>
        <dbReference type="Proteomes" id="UP000230066"/>
    </source>
</evidence>
<sequence length="269" mass="30594">MQSFSLHLLPWFQCTLKIAPQKQTHELVQATAMIRRRLEKLVGLDARTKELIASIEKVVIDAKDVRHFREQLDVYQDEIRENIASMNAILEGVLSRSASQSSASALNQPISYNKEQLSFLQESYRKAIFKATRHLETMERDQLMRQSTDSQLTAMGGVDNLADAYETSLELTRDMTTYARRLADEVKLGAINAELLEDSSNQIACNLTELKDMSGHVGQSKRLTSLAYRRRLTSYVLYTLAFTFYFLSAASIFLSRVPLGSWLLPSSYH</sequence>
<protein>
    <submittedName>
        <fullName evidence="2">Protein transport protein SEC20</fullName>
    </submittedName>
</protein>
<evidence type="ECO:0000313" key="2">
    <source>
        <dbReference type="EMBL" id="THD26359.1"/>
    </source>
</evidence>
<dbReference type="EMBL" id="JXXN02000770">
    <property type="protein sequence ID" value="THD26359.1"/>
    <property type="molecule type" value="Genomic_DNA"/>
</dbReference>
<feature type="transmembrane region" description="Helical" evidence="1">
    <location>
        <begin position="235"/>
        <end position="254"/>
    </location>
</feature>
<dbReference type="Proteomes" id="UP000230066">
    <property type="component" value="Unassembled WGS sequence"/>
</dbReference>
<dbReference type="AlphaFoldDB" id="A0A4E0RCE9"/>
<reference evidence="2" key="1">
    <citation type="submission" date="2019-03" db="EMBL/GenBank/DDBJ databases">
        <title>Improved annotation for the trematode Fasciola hepatica.</title>
        <authorList>
            <person name="Choi Y.-J."/>
            <person name="Martin J."/>
            <person name="Mitreva M."/>
        </authorList>
    </citation>
    <scope>NUCLEOTIDE SEQUENCE [LARGE SCALE GENOMIC DNA]</scope>
</reference>
<keyword evidence="3" id="KW-1185">Reference proteome</keyword>
<name>A0A4E0RCE9_FASHE</name>